<keyword evidence="6 10" id="KW-0808">Transferase</keyword>
<evidence type="ECO:0000256" key="5">
    <source>
        <dbReference type="ARBA" id="ARBA00022676"/>
    </source>
</evidence>
<evidence type="ECO:0000313" key="12">
    <source>
        <dbReference type="Proteomes" id="UP000504724"/>
    </source>
</evidence>
<evidence type="ECO:0000256" key="3">
    <source>
        <dbReference type="ARBA" id="ARBA00012560"/>
    </source>
</evidence>
<dbReference type="AlphaFoldDB" id="A0A7D4NSD0"/>
<proteinExistence type="inferred from homology"/>
<protein>
    <recommendedName>
        <fullName evidence="4 10">4-alpha-glucanotransferase</fullName>
        <ecNumber evidence="3 10">2.4.1.25</ecNumber>
    </recommendedName>
    <alternativeName>
        <fullName evidence="8 10">Amylomaltase</fullName>
    </alternativeName>
    <alternativeName>
        <fullName evidence="9 10">Disproportionating enzyme</fullName>
    </alternativeName>
</protein>
<dbReference type="PANTHER" id="PTHR32438:SF5">
    <property type="entry name" value="4-ALPHA-GLUCANOTRANSFERASE DPE1, CHLOROPLASTIC_AMYLOPLASTIC"/>
    <property type="match status" value="1"/>
</dbReference>
<sequence length="471" mass="53954">MDRAEPSDPPLRQAGVLLHITSLPNAAGKLGQLNSEAWRFLDWIQESGLSIWQTLPLNHPHADLSPYSALSAFAFNPAFLPDDWMQYLNAERYAEFLQNEPHWLQDYALFVTIREQLQGASWVNWPEGLKRRDPESLKRFSRQHQGRIEQLKQQQCVLDYLWQKLKSDANQRGIQLFGDMPIFVALDSADVWSNTGEFLLDESLMPKVVAGVPPDYFSETGQRWGNPHYDWDAMQKDGFSWWIRRIEHALRQFDLLRIDHFRGLQACWQIDAKEETAINGHWKEVPGEALLEKLQQEFPHLPLIAEDLGVITEEVVELKEKFDLPGMSVLQFGFNGLPDNPHALDEQVVNSVAYTGTHDNDTTIGWFETLDEGGKAWVWQQLEEHCGSLLEKSGLENAMPWPLIVAAFASVAQRVIVPMQDFLMLDSKHRMNVPGVAEGNWRWQFDWSQLSKETSKEIAVLVALTDRGDSA</sequence>
<dbReference type="PANTHER" id="PTHR32438">
    <property type="entry name" value="4-ALPHA-GLUCANOTRANSFERASE DPE1, CHLOROPLASTIC/AMYLOPLASTIC"/>
    <property type="match status" value="1"/>
</dbReference>
<name>A0A7D4NSD0_9GAMM</name>
<dbReference type="NCBIfam" id="TIGR00217">
    <property type="entry name" value="malQ"/>
    <property type="match status" value="1"/>
</dbReference>
<dbReference type="InterPro" id="IPR003385">
    <property type="entry name" value="Glyco_hydro_77"/>
</dbReference>
<evidence type="ECO:0000256" key="1">
    <source>
        <dbReference type="ARBA" id="ARBA00000439"/>
    </source>
</evidence>
<evidence type="ECO:0000256" key="6">
    <source>
        <dbReference type="ARBA" id="ARBA00022679"/>
    </source>
</evidence>
<evidence type="ECO:0000256" key="7">
    <source>
        <dbReference type="ARBA" id="ARBA00023277"/>
    </source>
</evidence>
<dbReference type="Pfam" id="PF02446">
    <property type="entry name" value="Glyco_hydro_77"/>
    <property type="match status" value="2"/>
</dbReference>
<dbReference type="InterPro" id="IPR017853">
    <property type="entry name" value="GH"/>
</dbReference>
<comment type="similarity">
    <text evidence="2 10">Belongs to the disproportionating enzyme family.</text>
</comment>
<evidence type="ECO:0000256" key="8">
    <source>
        <dbReference type="ARBA" id="ARBA00031423"/>
    </source>
</evidence>
<dbReference type="GO" id="GO:0005975">
    <property type="term" value="P:carbohydrate metabolic process"/>
    <property type="evidence" value="ECO:0007669"/>
    <property type="project" value="InterPro"/>
</dbReference>
<dbReference type="KEGG" id="txa:HQN79_10015"/>
<dbReference type="Proteomes" id="UP000504724">
    <property type="component" value="Chromosome"/>
</dbReference>
<keyword evidence="7 10" id="KW-0119">Carbohydrate metabolism</keyword>
<accession>A0A7D4NSD0</accession>
<reference evidence="11 12" key="1">
    <citation type="submission" date="2020-05" db="EMBL/GenBank/DDBJ databases">
        <title>Thiomicrorhabdus sediminis sp.nov. and Thiomicrorhabdus xiamenensis sp.nov., novel sulfur-oxidizing bacteria isolated from coastal sediment.</title>
        <authorList>
            <person name="Liu X."/>
        </authorList>
    </citation>
    <scope>NUCLEOTIDE SEQUENCE [LARGE SCALE GENOMIC DNA]</scope>
    <source>
        <strain evidence="11 12">G2</strain>
    </source>
</reference>
<dbReference type="EMBL" id="CP054020">
    <property type="protein sequence ID" value="QKI90350.1"/>
    <property type="molecule type" value="Genomic_DNA"/>
</dbReference>
<evidence type="ECO:0000313" key="11">
    <source>
        <dbReference type="EMBL" id="QKI90350.1"/>
    </source>
</evidence>
<evidence type="ECO:0000256" key="2">
    <source>
        <dbReference type="ARBA" id="ARBA00005684"/>
    </source>
</evidence>
<comment type="catalytic activity">
    <reaction evidence="1 10">
        <text>Transfers a segment of a (1-&gt;4)-alpha-D-glucan to a new position in an acceptor, which may be glucose or a (1-&gt;4)-alpha-D-glucan.</text>
        <dbReference type="EC" id="2.4.1.25"/>
    </reaction>
</comment>
<dbReference type="SUPFAM" id="SSF51445">
    <property type="entry name" value="(Trans)glycosidases"/>
    <property type="match status" value="1"/>
</dbReference>
<evidence type="ECO:0000256" key="4">
    <source>
        <dbReference type="ARBA" id="ARBA00020295"/>
    </source>
</evidence>
<gene>
    <name evidence="11" type="primary">malQ</name>
    <name evidence="11" type="ORF">HQN79_10015</name>
</gene>
<dbReference type="Gene3D" id="3.20.20.80">
    <property type="entry name" value="Glycosidases"/>
    <property type="match status" value="2"/>
</dbReference>
<keyword evidence="12" id="KW-1185">Reference proteome</keyword>
<evidence type="ECO:0000256" key="10">
    <source>
        <dbReference type="RuleBase" id="RU361207"/>
    </source>
</evidence>
<keyword evidence="5 10" id="KW-0328">Glycosyltransferase</keyword>
<organism evidence="11 12">
    <name type="scientific">Thiomicrorhabdus xiamenensis</name>
    <dbReference type="NCBI Taxonomy" id="2739063"/>
    <lineage>
        <taxon>Bacteria</taxon>
        <taxon>Pseudomonadati</taxon>
        <taxon>Pseudomonadota</taxon>
        <taxon>Gammaproteobacteria</taxon>
        <taxon>Thiotrichales</taxon>
        <taxon>Piscirickettsiaceae</taxon>
        <taxon>Thiomicrorhabdus</taxon>
    </lineage>
</organism>
<dbReference type="GO" id="GO:0004134">
    <property type="term" value="F:4-alpha-glucanotransferase activity"/>
    <property type="evidence" value="ECO:0007669"/>
    <property type="project" value="UniProtKB-EC"/>
</dbReference>
<evidence type="ECO:0000256" key="9">
    <source>
        <dbReference type="ARBA" id="ARBA00031501"/>
    </source>
</evidence>
<dbReference type="EC" id="2.4.1.25" evidence="3 10"/>